<proteinExistence type="predicted"/>
<dbReference type="Proteomes" id="UP001458880">
    <property type="component" value="Unassembled WGS sequence"/>
</dbReference>
<accession>A0AAW1HV06</accession>
<organism evidence="1 2">
    <name type="scientific">Popillia japonica</name>
    <name type="common">Japanese beetle</name>
    <dbReference type="NCBI Taxonomy" id="7064"/>
    <lineage>
        <taxon>Eukaryota</taxon>
        <taxon>Metazoa</taxon>
        <taxon>Ecdysozoa</taxon>
        <taxon>Arthropoda</taxon>
        <taxon>Hexapoda</taxon>
        <taxon>Insecta</taxon>
        <taxon>Pterygota</taxon>
        <taxon>Neoptera</taxon>
        <taxon>Endopterygota</taxon>
        <taxon>Coleoptera</taxon>
        <taxon>Polyphaga</taxon>
        <taxon>Scarabaeiformia</taxon>
        <taxon>Scarabaeidae</taxon>
        <taxon>Rutelinae</taxon>
        <taxon>Popillia</taxon>
    </lineage>
</organism>
<gene>
    <name evidence="1" type="ORF">QE152_g38974</name>
</gene>
<dbReference type="NCBIfam" id="TIGR01603">
    <property type="entry name" value="maj_tail_phi13"/>
    <property type="match status" value="1"/>
</dbReference>
<reference evidence="1 2" key="1">
    <citation type="journal article" date="2024" name="BMC Genomics">
        <title>De novo assembly and annotation of Popillia japonica's genome with initial clues to its potential as an invasive pest.</title>
        <authorList>
            <person name="Cucini C."/>
            <person name="Boschi S."/>
            <person name="Funari R."/>
            <person name="Cardaioli E."/>
            <person name="Iannotti N."/>
            <person name="Marturano G."/>
            <person name="Paoli F."/>
            <person name="Bruttini M."/>
            <person name="Carapelli A."/>
            <person name="Frati F."/>
            <person name="Nardi F."/>
        </authorList>
    </citation>
    <scope>NUCLEOTIDE SEQUENCE [LARGE SCALE GENOMIC DNA]</scope>
    <source>
        <strain evidence="1">DMR45628</strain>
    </source>
</reference>
<keyword evidence="2" id="KW-1185">Reference proteome</keyword>
<sequence>MTLSEFYSGLTSLDLPVTYRRYAEGEAPGLPYLVYYVPGSNNFEADGKVYLKVNEINIELYSKTKDIDNETKIEDWLDENDIFYEKIETTDSAGTVTYATPVAIPGAVSISLEAQGGITPFYADEAQGGITPFYADGIKYYNADTNAGYEGDLEMALITDVFREDILGETLDTNSVMIENADVNGSEFALGFQIDGDEKGTRFWFYNCNATRPSTESSTTEDTKEPTTDTITCNFKSSAAVPRIYRIKFHRDIFVDFSKIEKSIRAQEKIKEESGEDVGSSIPIESLEMFENIAYIMHKHGDSEQPDTIDEWLEQFETFDIYQRYN</sequence>
<protein>
    <submittedName>
        <fullName evidence="1">Uncharacterized protein</fullName>
    </submittedName>
</protein>
<dbReference type="InterPro" id="IPR006490">
    <property type="entry name" value="Maj_tail_phi13"/>
</dbReference>
<name>A0AAW1HV06_POPJA</name>
<evidence type="ECO:0000313" key="2">
    <source>
        <dbReference type="Proteomes" id="UP001458880"/>
    </source>
</evidence>
<comment type="caution">
    <text evidence="1">The sequence shown here is derived from an EMBL/GenBank/DDBJ whole genome shotgun (WGS) entry which is preliminary data.</text>
</comment>
<dbReference type="AlphaFoldDB" id="A0AAW1HV06"/>
<dbReference type="EMBL" id="JASPKY010000881">
    <property type="protein sequence ID" value="KAK9680616.1"/>
    <property type="molecule type" value="Genomic_DNA"/>
</dbReference>
<evidence type="ECO:0000313" key="1">
    <source>
        <dbReference type="EMBL" id="KAK9680616.1"/>
    </source>
</evidence>